<evidence type="ECO:0000313" key="3">
    <source>
        <dbReference type="Proteomes" id="UP000473325"/>
    </source>
</evidence>
<reference evidence="2 3" key="1">
    <citation type="submission" date="2019-12" db="EMBL/GenBank/DDBJ databases">
        <authorList>
            <person name="Kun Z."/>
        </authorList>
    </citation>
    <scope>NUCLEOTIDE SEQUENCE [LARGE SCALE GENOMIC DNA]</scope>
    <source>
        <strain evidence="2 3">YIM 123512</strain>
    </source>
</reference>
<dbReference type="AlphaFoldDB" id="A0A6L7EYI0"/>
<dbReference type="Proteomes" id="UP000473325">
    <property type="component" value="Unassembled WGS sequence"/>
</dbReference>
<dbReference type="Gene3D" id="2.60.40.10">
    <property type="entry name" value="Immunoglobulins"/>
    <property type="match status" value="1"/>
</dbReference>
<dbReference type="GO" id="GO:0005975">
    <property type="term" value="P:carbohydrate metabolic process"/>
    <property type="evidence" value="ECO:0007669"/>
    <property type="project" value="UniProtKB-ARBA"/>
</dbReference>
<evidence type="ECO:0000313" key="2">
    <source>
        <dbReference type="EMBL" id="MXG89465.1"/>
    </source>
</evidence>
<evidence type="ECO:0008006" key="4">
    <source>
        <dbReference type="Google" id="ProtNLM"/>
    </source>
</evidence>
<feature type="chain" id="PRO_5027012058" description="Ig-like domain (Group 3)" evidence="1">
    <location>
        <begin position="32"/>
        <end position="251"/>
    </location>
</feature>
<keyword evidence="3" id="KW-1185">Reference proteome</keyword>
<feature type="signal peptide" evidence="1">
    <location>
        <begin position="1"/>
        <end position="31"/>
    </location>
</feature>
<comment type="caution">
    <text evidence="2">The sequence shown here is derived from an EMBL/GenBank/DDBJ whole genome shotgun (WGS) entry which is preliminary data.</text>
</comment>
<evidence type="ECO:0000256" key="1">
    <source>
        <dbReference type="SAM" id="SignalP"/>
    </source>
</evidence>
<proteinExistence type="predicted"/>
<dbReference type="EMBL" id="WUEK01000004">
    <property type="protein sequence ID" value="MXG89465.1"/>
    <property type="molecule type" value="Genomic_DNA"/>
</dbReference>
<organism evidence="2 3">
    <name type="scientific">Nocardioides flavescens</name>
    <dbReference type="NCBI Taxonomy" id="2691959"/>
    <lineage>
        <taxon>Bacteria</taxon>
        <taxon>Bacillati</taxon>
        <taxon>Actinomycetota</taxon>
        <taxon>Actinomycetes</taxon>
        <taxon>Propionibacteriales</taxon>
        <taxon>Nocardioidaceae</taxon>
        <taxon>Nocardioides</taxon>
    </lineage>
</organism>
<gene>
    <name evidence="2" type="ORF">GRQ65_07865</name>
</gene>
<dbReference type="RefSeq" id="WP_160876936.1">
    <property type="nucleotide sequence ID" value="NZ_WUEK01000004.1"/>
</dbReference>
<accession>A0A6L7EYI0</accession>
<dbReference type="InterPro" id="IPR013783">
    <property type="entry name" value="Ig-like_fold"/>
</dbReference>
<sequence length="251" mass="26186">MRRFASLSIAAVTTLALATPALVSTATSASAAPVTSVSTTDAAKAKAGKIKIKRSSKGVQPGIGKMKLTALVKGKGKVKFVVKGDAAKVKKAVKIKNGRAVYKVPPLGTGKYKVTASFKGKKGKTKFEVYDSLLTVNSTTFTYSAAADCFRAPALSGSIRFKGKPATEGYADIYQDGKIKGGSSSPSFLGFTSLNSDGTFSDSSFICDVIKGSGNLGPKGPGTYFFNVYYTDGPEYSDYISSNTITVNVTP</sequence>
<keyword evidence="1" id="KW-0732">Signal</keyword>
<name>A0A6L7EYI0_9ACTN</name>
<protein>
    <recommendedName>
        <fullName evidence="4">Ig-like domain (Group 3)</fullName>
    </recommendedName>
</protein>